<name>A0A7G5MY55_9FIRM</name>
<dbReference type="AlphaFoldDB" id="A0A7G5MY55"/>
<sequence>MKRKNLIEAINGDDANSFINRWGGEILFDNYTVIINNRVGGDYGVNIFIWEKNIIKDGISEEVDMDVITRIVPKSFNGYMLPGEAPWVDSPIISNYPVVHTKSNKNMRI</sequence>
<dbReference type="NCBIfam" id="TIGR01665">
    <property type="entry name" value="put_anti_recept"/>
    <property type="match status" value="1"/>
</dbReference>
<gene>
    <name evidence="1" type="ORF">E5259_19120</name>
</gene>
<organism evidence="1 2">
    <name type="scientific">Blautia producta</name>
    <dbReference type="NCBI Taxonomy" id="33035"/>
    <lineage>
        <taxon>Bacteria</taxon>
        <taxon>Bacillati</taxon>
        <taxon>Bacillota</taxon>
        <taxon>Clostridia</taxon>
        <taxon>Lachnospirales</taxon>
        <taxon>Lachnospiraceae</taxon>
        <taxon>Blautia</taxon>
    </lineage>
</organism>
<dbReference type="RefSeq" id="WP_182557242.1">
    <property type="nucleotide sequence ID" value="NZ_CP039126.1"/>
</dbReference>
<accession>A0A7G5MY55</accession>
<dbReference type="InterPro" id="IPR007119">
    <property type="entry name" value="Phage_tail_spike_N"/>
</dbReference>
<evidence type="ECO:0000313" key="2">
    <source>
        <dbReference type="Proteomes" id="UP000515789"/>
    </source>
</evidence>
<dbReference type="Proteomes" id="UP000515789">
    <property type="component" value="Chromosome"/>
</dbReference>
<protein>
    <submittedName>
        <fullName evidence="1">Uncharacterized protein</fullName>
    </submittedName>
</protein>
<reference evidence="1 2" key="1">
    <citation type="submission" date="2019-04" db="EMBL/GenBank/DDBJ databases">
        <authorList>
            <person name="Schori C."/>
            <person name="Ahrens C."/>
        </authorList>
    </citation>
    <scope>NUCLEOTIDE SEQUENCE [LARGE SCALE GENOMIC DNA]</scope>
    <source>
        <strain evidence="1 2">DSM 2950</strain>
    </source>
</reference>
<evidence type="ECO:0000313" key="1">
    <source>
        <dbReference type="EMBL" id="QMW79548.1"/>
    </source>
</evidence>
<proteinExistence type="predicted"/>
<dbReference type="EMBL" id="CP039126">
    <property type="protein sequence ID" value="QMW79548.1"/>
    <property type="molecule type" value="Genomic_DNA"/>
</dbReference>